<feature type="region of interest" description="Disordered" evidence="1">
    <location>
        <begin position="37"/>
        <end position="66"/>
    </location>
</feature>
<reference evidence="2 3" key="2">
    <citation type="submission" date="2018-06" db="EMBL/GenBank/DDBJ databases">
        <title>Metagenomic assembly of (sub)arctic Cyanobacteria and their associated microbiome from non-axenic cultures.</title>
        <authorList>
            <person name="Baurain D."/>
        </authorList>
    </citation>
    <scope>NUCLEOTIDE SEQUENCE [LARGE SCALE GENOMIC DNA]</scope>
    <source>
        <strain evidence="2">ULC129bin1</strain>
    </source>
</reference>
<reference evidence="3" key="1">
    <citation type="submission" date="2018-04" db="EMBL/GenBank/DDBJ databases">
        <authorList>
            <person name="Cornet L."/>
        </authorList>
    </citation>
    <scope>NUCLEOTIDE SEQUENCE [LARGE SCALE GENOMIC DNA]</scope>
</reference>
<dbReference type="AlphaFoldDB" id="A0A2W4VYA9"/>
<dbReference type="Proteomes" id="UP000249354">
    <property type="component" value="Unassembled WGS sequence"/>
</dbReference>
<evidence type="ECO:0000313" key="3">
    <source>
        <dbReference type="Proteomes" id="UP000249354"/>
    </source>
</evidence>
<gene>
    <name evidence="2" type="ORF">DCF25_18715</name>
</gene>
<evidence type="ECO:0000313" key="2">
    <source>
        <dbReference type="EMBL" id="PZO11798.1"/>
    </source>
</evidence>
<dbReference type="EMBL" id="QBMC01000169">
    <property type="protein sequence ID" value="PZO11798.1"/>
    <property type="molecule type" value="Genomic_DNA"/>
</dbReference>
<organism evidence="2 3">
    <name type="scientific">Leptolyngbya foveolarum</name>
    <dbReference type="NCBI Taxonomy" id="47253"/>
    <lineage>
        <taxon>Bacteria</taxon>
        <taxon>Bacillati</taxon>
        <taxon>Cyanobacteriota</taxon>
        <taxon>Cyanophyceae</taxon>
        <taxon>Leptolyngbyales</taxon>
        <taxon>Leptolyngbyaceae</taxon>
        <taxon>Leptolyngbya group</taxon>
        <taxon>Leptolyngbya</taxon>
    </lineage>
</organism>
<accession>A0A2W4VYA9</accession>
<comment type="caution">
    <text evidence="2">The sequence shown here is derived from an EMBL/GenBank/DDBJ whole genome shotgun (WGS) entry which is preliminary data.</text>
</comment>
<proteinExistence type="predicted"/>
<sequence length="66" mass="7135">MLVCATGAFAQSGSRFTNGESARESVAQINLPAGVDIPLENLNPRDITPDEPEETLPDQPLPEEWV</sequence>
<protein>
    <submittedName>
        <fullName evidence="2">Uncharacterized protein</fullName>
    </submittedName>
</protein>
<name>A0A2W4VYA9_9CYAN</name>
<evidence type="ECO:0000256" key="1">
    <source>
        <dbReference type="SAM" id="MobiDB-lite"/>
    </source>
</evidence>